<evidence type="ECO:0000256" key="1">
    <source>
        <dbReference type="SAM" id="Phobius"/>
    </source>
</evidence>
<dbReference type="EMBL" id="CP095061">
    <property type="protein sequence ID" value="UOQ67475.1"/>
    <property type="molecule type" value="Genomic_DNA"/>
</dbReference>
<reference evidence="2" key="1">
    <citation type="submission" date="2022-04" db="EMBL/GenBank/DDBJ databases">
        <title>Hymenobacter sp. isolated from the air.</title>
        <authorList>
            <person name="Won M."/>
            <person name="Lee C.-M."/>
            <person name="Woen H.-Y."/>
            <person name="Kwon S.-W."/>
        </authorList>
    </citation>
    <scope>NUCLEOTIDE SEQUENCE</scope>
    <source>
        <strain evidence="2">5420S-77</strain>
    </source>
</reference>
<name>A0ABY4G9M9_9BACT</name>
<accession>A0ABY4G9M9</accession>
<sequence length="62" mass="6998">MKFLRELNSIRYYALAAVLAYGTFVWAGLRGIRFLGDDKEYTETLNGNGGHSSGGHARFYHK</sequence>
<dbReference type="Proteomes" id="UP000830401">
    <property type="component" value="Chromosome"/>
</dbReference>
<gene>
    <name evidence="2" type="ORF">MUN86_06235</name>
</gene>
<keyword evidence="3" id="KW-1185">Reference proteome</keyword>
<keyword evidence="1" id="KW-1133">Transmembrane helix</keyword>
<proteinExistence type="predicted"/>
<feature type="transmembrane region" description="Helical" evidence="1">
    <location>
        <begin position="12"/>
        <end position="29"/>
    </location>
</feature>
<dbReference type="RefSeq" id="WP_245123067.1">
    <property type="nucleotide sequence ID" value="NZ_CP095061.1"/>
</dbReference>
<evidence type="ECO:0000313" key="2">
    <source>
        <dbReference type="EMBL" id="UOQ67475.1"/>
    </source>
</evidence>
<organism evidence="2 3">
    <name type="scientific">Hymenobacter volaticus</name>
    <dbReference type="NCBI Taxonomy" id="2932254"/>
    <lineage>
        <taxon>Bacteria</taxon>
        <taxon>Pseudomonadati</taxon>
        <taxon>Bacteroidota</taxon>
        <taxon>Cytophagia</taxon>
        <taxon>Cytophagales</taxon>
        <taxon>Hymenobacteraceae</taxon>
        <taxon>Hymenobacter</taxon>
    </lineage>
</organism>
<keyword evidence="1" id="KW-0812">Transmembrane</keyword>
<protein>
    <submittedName>
        <fullName evidence="2">Uncharacterized protein</fullName>
    </submittedName>
</protein>
<evidence type="ECO:0000313" key="3">
    <source>
        <dbReference type="Proteomes" id="UP000830401"/>
    </source>
</evidence>
<keyword evidence="1" id="KW-0472">Membrane</keyword>